<organism evidence="11 12">
    <name type="scientific">Portibacter lacus</name>
    <dbReference type="NCBI Taxonomy" id="1099794"/>
    <lineage>
        <taxon>Bacteria</taxon>
        <taxon>Pseudomonadati</taxon>
        <taxon>Bacteroidota</taxon>
        <taxon>Saprospiria</taxon>
        <taxon>Saprospirales</taxon>
        <taxon>Haliscomenobacteraceae</taxon>
        <taxon>Portibacter</taxon>
    </lineage>
</organism>
<dbReference type="InterPro" id="IPR038157">
    <property type="entry name" value="FeoA_core_dom"/>
</dbReference>
<feature type="domain" description="HTH dtxR-type" evidence="10">
    <location>
        <begin position="1"/>
        <end position="64"/>
    </location>
</feature>
<dbReference type="Gene3D" id="1.10.10.10">
    <property type="entry name" value="Winged helix-like DNA-binding domain superfamily/Winged helix DNA-binding domain"/>
    <property type="match status" value="1"/>
</dbReference>
<evidence type="ECO:0000256" key="8">
    <source>
        <dbReference type="ARBA" id="ARBA00023163"/>
    </source>
</evidence>
<evidence type="ECO:0000256" key="1">
    <source>
        <dbReference type="ARBA" id="ARBA00004496"/>
    </source>
</evidence>
<comment type="function">
    <text evidence="9">In the presence of manganese, represses expression of mntH and mntS. Up-regulates expression of mntP.</text>
</comment>
<evidence type="ECO:0000256" key="4">
    <source>
        <dbReference type="ARBA" id="ARBA00022386"/>
    </source>
</evidence>
<dbReference type="GO" id="GO:0046983">
    <property type="term" value="F:protein dimerization activity"/>
    <property type="evidence" value="ECO:0007669"/>
    <property type="project" value="InterPro"/>
</dbReference>
<dbReference type="GO" id="GO:0003700">
    <property type="term" value="F:DNA-binding transcription factor activity"/>
    <property type="evidence" value="ECO:0007669"/>
    <property type="project" value="InterPro"/>
</dbReference>
<dbReference type="InterPro" id="IPR036388">
    <property type="entry name" value="WH-like_DNA-bd_sf"/>
</dbReference>
<dbReference type="InterPro" id="IPR022687">
    <property type="entry name" value="HTH_DTXR"/>
</dbReference>
<dbReference type="GO" id="GO:0003677">
    <property type="term" value="F:DNA binding"/>
    <property type="evidence" value="ECO:0007669"/>
    <property type="project" value="UniProtKB-KW"/>
</dbReference>
<keyword evidence="8" id="KW-0804">Transcription</keyword>
<proteinExistence type="inferred from homology"/>
<name>A0AA37SR46_9BACT</name>
<dbReference type="EMBL" id="BSOH01000021">
    <property type="protein sequence ID" value="GLR18482.1"/>
    <property type="molecule type" value="Genomic_DNA"/>
</dbReference>
<keyword evidence="6" id="KW-0805">Transcription regulation</keyword>
<dbReference type="Pfam" id="PF02742">
    <property type="entry name" value="Fe_dep_repr_C"/>
    <property type="match status" value="1"/>
</dbReference>
<dbReference type="InterPro" id="IPR050536">
    <property type="entry name" value="DtxR_MntR_Metal-Reg"/>
</dbReference>
<dbReference type="PANTHER" id="PTHR33238:SF7">
    <property type="entry name" value="IRON-DEPENDENT TRANSCRIPTIONAL REGULATOR"/>
    <property type="match status" value="1"/>
</dbReference>
<dbReference type="SUPFAM" id="SSF47979">
    <property type="entry name" value="Iron-dependent repressor protein, dimerization domain"/>
    <property type="match status" value="1"/>
</dbReference>
<evidence type="ECO:0000256" key="9">
    <source>
        <dbReference type="ARBA" id="ARBA00025185"/>
    </source>
</evidence>
<evidence type="ECO:0000259" key="10">
    <source>
        <dbReference type="PROSITE" id="PS50944"/>
    </source>
</evidence>
<dbReference type="AlphaFoldDB" id="A0AA37SR46"/>
<dbReference type="SUPFAM" id="SSF50037">
    <property type="entry name" value="C-terminal domain of transcriptional repressors"/>
    <property type="match status" value="1"/>
</dbReference>
<dbReference type="GO" id="GO:0005737">
    <property type="term" value="C:cytoplasm"/>
    <property type="evidence" value="ECO:0007669"/>
    <property type="project" value="UniProtKB-SubCell"/>
</dbReference>
<dbReference type="InterPro" id="IPR036390">
    <property type="entry name" value="WH_DNA-bd_sf"/>
</dbReference>
<dbReference type="InterPro" id="IPR007167">
    <property type="entry name" value="Fe-transptr_FeoA-like"/>
</dbReference>
<keyword evidence="5" id="KW-0408">Iron</keyword>
<dbReference type="Gene3D" id="1.10.60.10">
    <property type="entry name" value="Iron dependent repressor, metal binding and dimerisation domain"/>
    <property type="match status" value="1"/>
</dbReference>
<dbReference type="SMART" id="SM00529">
    <property type="entry name" value="HTH_DTXR"/>
    <property type="match status" value="1"/>
</dbReference>
<evidence type="ECO:0000313" key="11">
    <source>
        <dbReference type="EMBL" id="GLR18482.1"/>
    </source>
</evidence>
<evidence type="ECO:0000256" key="2">
    <source>
        <dbReference type="ARBA" id="ARBA00007871"/>
    </source>
</evidence>
<comment type="subcellular location">
    <subcellularLocation>
        <location evidence="1">Cytoplasm</location>
    </subcellularLocation>
</comment>
<comment type="subunit">
    <text evidence="3">Homodimer.</text>
</comment>
<sequence length="219" mass="25112">MVTHTEENYLKAIYKISEKDKKPAGTNAIAKEMDTSAASVTDMLKRLSEKGFIKYQKYKGVNLSSKGSKIATNLIRKHRLWESFLVDKLDFTWDAVHDIAEQMEHIKSEVLVQKLDEYLGFPKFDPHGDPIPNADGKFTLRVQILLSLLRKNDKAVIIGVKEHDDDFLRFLNSKNLQLGSKVIIIEKNDYDKSMTVTVEGVQVMLSEKITKQIYVKKHE</sequence>
<dbReference type="Proteomes" id="UP001156666">
    <property type="component" value="Unassembled WGS sequence"/>
</dbReference>
<evidence type="ECO:0000313" key="12">
    <source>
        <dbReference type="Proteomes" id="UP001156666"/>
    </source>
</evidence>
<dbReference type="SUPFAM" id="SSF46785">
    <property type="entry name" value="Winged helix' DNA-binding domain"/>
    <property type="match status" value="1"/>
</dbReference>
<dbReference type="PANTHER" id="PTHR33238">
    <property type="entry name" value="IRON (METAL) DEPENDENT REPRESSOR, DTXR FAMILY"/>
    <property type="match status" value="1"/>
</dbReference>
<evidence type="ECO:0000256" key="6">
    <source>
        <dbReference type="ARBA" id="ARBA00023015"/>
    </source>
</evidence>
<reference evidence="11" key="1">
    <citation type="journal article" date="2014" name="Int. J. Syst. Evol. Microbiol.">
        <title>Complete genome sequence of Corynebacterium casei LMG S-19264T (=DSM 44701T), isolated from a smear-ripened cheese.</title>
        <authorList>
            <consortium name="US DOE Joint Genome Institute (JGI-PGF)"/>
            <person name="Walter F."/>
            <person name="Albersmeier A."/>
            <person name="Kalinowski J."/>
            <person name="Ruckert C."/>
        </authorList>
    </citation>
    <scope>NUCLEOTIDE SEQUENCE</scope>
    <source>
        <strain evidence="11">NBRC 108769</strain>
    </source>
</reference>
<dbReference type="RefSeq" id="WP_235295220.1">
    <property type="nucleotide sequence ID" value="NZ_BSOH01000021.1"/>
</dbReference>
<evidence type="ECO:0000256" key="3">
    <source>
        <dbReference type="ARBA" id="ARBA00011738"/>
    </source>
</evidence>
<dbReference type="InterPro" id="IPR008988">
    <property type="entry name" value="Transcriptional_repressor_C"/>
</dbReference>
<evidence type="ECO:0000256" key="5">
    <source>
        <dbReference type="ARBA" id="ARBA00023004"/>
    </source>
</evidence>
<dbReference type="PROSITE" id="PS50944">
    <property type="entry name" value="HTH_DTXR"/>
    <property type="match status" value="1"/>
</dbReference>
<dbReference type="Gene3D" id="2.30.30.90">
    <property type="match status" value="1"/>
</dbReference>
<dbReference type="Pfam" id="PF01325">
    <property type="entry name" value="Fe_dep_repress"/>
    <property type="match status" value="1"/>
</dbReference>
<dbReference type="SMART" id="SM00899">
    <property type="entry name" value="FeoA"/>
    <property type="match status" value="1"/>
</dbReference>
<protein>
    <recommendedName>
        <fullName evidence="4">Transcriptional regulator MntR</fullName>
    </recommendedName>
</protein>
<keyword evidence="12" id="KW-1185">Reference proteome</keyword>
<dbReference type="Pfam" id="PF04023">
    <property type="entry name" value="FeoA"/>
    <property type="match status" value="1"/>
</dbReference>
<reference evidence="11" key="2">
    <citation type="submission" date="2023-01" db="EMBL/GenBank/DDBJ databases">
        <title>Draft genome sequence of Portibacter lacus strain NBRC 108769.</title>
        <authorList>
            <person name="Sun Q."/>
            <person name="Mori K."/>
        </authorList>
    </citation>
    <scope>NUCLEOTIDE SEQUENCE</scope>
    <source>
        <strain evidence="11">NBRC 108769</strain>
    </source>
</reference>
<comment type="similarity">
    <text evidence="2">Belongs to the DtxR/MntR family.</text>
</comment>
<accession>A0AA37SR46</accession>
<keyword evidence="7" id="KW-0238">DNA-binding</keyword>
<gene>
    <name evidence="11" type="primary">sirR_2</name>
    <name evidence="11" type="ORF">GCM10007940_30980</name>
</gene>
<dbReference type="GO" id="GO:0046914">
    <property type="term" value="F:transition metal ion binding"/>
    <property type="evidence" value="ECO:0007669"/>
    <property type="project" value="InterPro"/>
</dbReference>
<dbReference type="InterPro" id="IPR036421">
    <property type="entry name" value="Fe_dep_repressor_sf"/>
</dbReference>
<dbReference type="InterPro" id="IPR001367">
    <property type="entry name" value="Fe_dep_repressor"/>
</dbReference>
<dbReference type="InterPro" id="IPR022689">
    <property type="entry name" value="Iron_dep_repressor"/>
</dbReference>
<comment type="caution">
    <text evidence="11">The sequence shown here is derived from an EMBL/GenBank/DDBJ whole genome shotgun (WGS) entry which is preliminary data.</text>
</comment>
<evidence type="ECO:0000256" key="7">
    <source>
        <dbReference type="ARBA" id="ARBA00023125"/>
    </source>
</evidence>